<dbReference type="PANTHER" id="PTHR43649">
    <property type="entry name" value="ARABINOSE-BINDING PROTEIN-RELATED"/>
    <property type="match status" value="1"/>
</dbReference>
<dbReference type="SUPFAM" id="SSF53850">
    <property type="entry name" value="Periplasmic binding protein-like II"/>
    <property type="match status" value="1"/>
</dbReference>
<dbReference type="InterPro" id="IPR050490">
    <property type="entry name" value="Bact_solute-bd_prot1"/>
</dbReference>
<protein>
    <submittedName>
        <fullName evidence="1">ABC transporter substrate-binding protein</fullName>
    </submittedName>
</protein>
<proteinExistence type="predicted"/>
<dbReference type="Pfam" id="PF01547">
    <property type="entry name" value="SBP_bac_1"/>
    <property type="match status" value="1"/>
</dbReference>
<keyword evidence="2" id="KW-1185">Reference proteome</keyword>
<organism evidence="1 2">
    <name type="scientific">Plantactinospora siamensis</name>
    <dbReference type="NCBI Taxonomy" id="555372"/>
    <lineage>
        <taxon>Bacteria</taxon>
        <taxon>Bacillati</taxon>
        <taxon>Actinomycetota</taxon>
        <taxon>Actinomycetes</taxon>
        <taxon>Micromonosporales</taxon>
        <taxon>Micromonosporaceae</taxon>
        <taxon>Plantactinospora</taxon>
    </lineage>
</organism>
<comment type="caution">
    <text evidence="1">The sequence shown here is derived from an EMBL/GenBank/DDBJ whole genome shotgun (WGS) entry which is preliminary data.</text>
</comment>
<sequence>MATALAGCSSSSDKPTEASGPVTLTWWHNGTNDPAKSVWQSVADGYHAAHSDVSFKVEPLQNEQFSTKVPLALQSSDPPSIFQQWGGGDERTQLASGKLMDMSGSISDWVGGLGKAAEAWQVDGKWYGVPFDLHAVGFWYRKDLFARAGIQAPPTTMDEFNAAVAKLKAANIAPVALGGKDKWPDAFWWDYFAVRECSKDVLQSSMKNIKLEDPCFVKAGQDLKALLDTKPFQNAFLGASAQQGAGSSAGLVANGKAAMELQGDWELPTMIPLTKDKAYASKLGWFPFPAVNGGAGDPKAVLGGGDGYSCTTKATSACPDFLKYMLSTEVQTKLVQSQTATLPANPAANSAVTDASLKQVLNSMQSAPYLAMYFDRALPTSVGQALNDAIANFFAGQGTPESIVAAANKAAADQ</sequence>
<dbReference type="EMBL" id="JBHLUE010000018">
    <property type="protein sequence ID" value="MFC0566861.1"/>
    <property type="molecule type" value="Genomic_DNA"/>
</dbReference>
<dbReference type="Proteomes" id="UP001589894">
    <property type="component" value="Unassembled WGS sequence"/>
</dbReference>
<name>A0ABV6P1F7_9ACTN</name>
<evidence type="ECO:0000313" key="1">
    <source>
        <dbReference type="EMBL" id="MFC0566861.1"/>
    </source>
</evidence>
<accession>A0ABV6P1F7</accession>
<reference evidence="1 2" key="1">
    <citation type="submission" date="2024-09" db="EMBL/GenBank/DDBJ databases">
        <authorList>
            <person name="Sun Q."/>
            <person name="Mori K."/>
        </authorList>
    </citation>
    <scope>NUCLEOTIDE SEQUENCE [LARGE SCALE GENOMIC DNA]</scope>
    <source>
        <strain evidence="1 2">TBRC 2205</strain>
    </source>
</reference>
<dbReference type="Gene3D" id="3.40.190.10">
    <property type="entry name" value="Periplasmic binding protein-like II"/>
    <property type="match status" value="2"/>
</dbReference>
<gene>
    <name evidence="1" type="ORF">ACFFHU_22320</name>
</gene>
<evidence type="ECO:0000313" key="2">
    <source>
        <dbReference type="Proteomes" id="UP001589894"/>
    </source>
</evidence>
<dbReference type="InterPro" id="IPR006059">
    <property type="entry name" value="SBP"/>
</dbReference>
<dbReference type="PANTHER" id="PTHR43649:SF14">
    <property type="entry name" value="BLR3389 PROTEIN"/>
    <property type="match status" value="1"/>
</dbReference>